<evidence type="ECO:0000259" key="2">
    <source>
        <dbReference type="Pfam" id="PF01979"/>
    </source>
</evidence>
<dbReference type="PANTHER" id="PTHR43794">
    <property type="entry name" value="AMINOHYDROLASE SSNA-RELATED"/>
    <property type="match status" value="1"/>
</dbReference>
<name>A0A5C5ZSI3_9BACT</name>
<dbReference type="Pfam" id="PF01979">
    <property type="entry name" value="Amidohydro_1"/>
    <property type="match status" value="1"/>
</dbReference>
<evidence type="ECO:0000256" key="1">
    <source>
        <dbReference type="ARBA" id="ARBA00022801"/>
    </source>
</evidence>
<dbReference type="OrthoDB" id="9807210at2"/>
<proteinExistence type="predicted"/>
<dbReference type="AlphaFoldDB" id="A0A5C5ZSI3"/>
<dbReference type="InterPro" id="IPR006680">
    <property type="entry name" value="Amidohydro-rel"/>
</dbReference>
<dbReference type="InterPro" id="IPR032466">
    <property type="entry name" value="Metal_Hydrolase"/>
</dbReference>
<protein>
    <submittedName>
        <fullName evidence="3">Aminodeoxyfutalosine deaminase</fullName>
        <ecNumber evidence="3">3.5.4.-</ecNumber>
    </submittedName>
</protein>
<keyword evidence="1 3" id="KW-0378">Hydrolase</keyword>
<sequence>MSQLALRARVVFPVAAPPVEDAIVVVDRGRVTRVGRQAPAGVEVRDLGDVALLPGFVNSHCHLEFSALKRPLGRRGATLPKWVRQVIEKRPTAKTVGKAIASGLEQSLQSGVTTLGEICRTETDSYKTDSPSPRLVLMQESIGFSQARSSSALVAAENRLDELGSLLPNGRANGHSNGYLNGAGSNGSNGHGAGLLNGSNGHTNGHASQDDKFFLGVSPHAPYTASPQLIRELVAVAAARDLPVAIHLAESPEELQLLTEGKGPFQQILEERGMWDPWVIGRGSSPMDYLRMLTKAPRALVVHGNYLDHASLAMMGRHAGAMSLVFCPRTHAFFKHKRYPLVEALELGVPVCLGTDSRASNPDLCLLSEMREVAGRYPEVDPEQILRMGTLAGAEALGVTDVGAIRPGAWADFVTVSLPGAATADSRPGELLARVLADEQPVESVWIGGEELAAMAAV</sequence>
<dbReference type="Gene3D" id="3.20.20.140">
    <property type="entry name" value="Metal-dependent hydrolases"/>
    <property type="match status" value="1"/>
</dbReference>
<dbReference type="EC" id="3.5.4.-" evidence="3"/>
<evidence type="ECO:0000313" key="4">
    <source>
        <dbReference type="Proteomes" id="UP000315440"/>
    </source>
</evidence>
<keyword evidence="4" id="KW-1185">Reference proteome</keyword>
<dbReference type="SUPFAM" id="SSF51338">
    <property type="entry name" value="Composite domain of metallo-dependent hydrolases"/>
    <property type="match status" value="1"/>
</dbReference>
<comment type="caution">
    <text evidence="3">The sequence shown here is derived from an EMBL/GenBank/DDBJ whole genome shotgun (WGS) entry which is preliminary data.</text>
</comment>
<accession>A0A5C5ZSI3</accession>
<dbReference type="InterPro" id="IPR050287">
    <property type="entry name" value="MTA/SAH_deaminase"/>
</dbReference>
<reference evidence="3 4" key="1">
    <citation type="submission" date="2019-02" db="EMBL/GenBank/DDBJ databases">
        <title>Deep-cultivation of Planctomycetes and their phenomic and genomic characterization uncovers novel biology.</title>
        <authorList>
            <person name="Wiegand S."/>
            <person name="Jogler M."/>
            <person name="Boedeker C."/>
            <person name="Pinto D."/>
            <person name="Vollmers J."/>
            <person name="Rivas-Marin E."/>
            <person name="Kohn T."/>
            <person name="Peeters S.H."/>
            <person name="Heuer A."/>
            <person name="Rast P."/>
            <person name="Oberbeckmann S."/>
            <person name="Bunk B."/>
            <person name="Jeske O."/>
            <person name="Meyerdierks A."/>
            <person name="Storesund J.E."/>
            <person name="Kallscheuer N."/>
            <person name="Luecker S."/>
            <person name="Lage O.M."/>
            <person name="Pohl T."/>
            <person name="Merkel B.J."/>
            <person name="Hornburger P."/>
            <person name="Mueller R.-W."/>
            <person name="Bruemmer F."/>
            <person name="Labrenz M."/>
            <person name="Spormann A.M."/>
            <person name="Op Den Camp H."/>
            <person name="Overmann J."/>
            <person name="Amann R."/>
            <person name="Jetten M.S.M."/>
            <person name="Mascher T."/>
            <person name="Medema M.H."/>
            <person name="Devos D.P."/>
            <person name="Kaster A.-K."/>
            <person name="Ovreas L."/>
            <person name="Rohde M."/>
            <person name="Galperin M.Y."/>
            <person name="Jogler C."/>
        </authorList>
    </citation>
    <scope>NUCLEOTIDE SEQUENCE [LARGE SCALE GENOMIC DNA]</scope>
    <source>
        <strain evidence="3 4">Mal64</strain>
    </source>
</reference>
<evidence type="ECO:0000313" key="3">
    <source>
        <dbReference type="EMBL" id="TWT90028.1"/>
    </source>
</evidence>
<dbReference type="GO" id="GO:0016810">
    <property type="term" value="F:hydrolase activity, acting on carbon-nitrogen (but not peptide) bonds"/>
    <property type="evidence" value="ECO:0007669"/>
    <property type="project" value="InterPro"/>
</dbReference>
<organism evidence="3 4">
    <name type="scientific">Pseudobythopirellula maris</name>
    <dbReference type="NCBI Taxonomy" id="2527991"/>
    <lineage>
        <taxon>Bacteria</taxon>
        <taxon>Pseudomonadati</taxon>
        <taxon>Planctomycetota</taxon>
        <taxon>Planctomycetia</taxon>
        <taxon>Pirellulales</taxon>
        <taxon>Lacipirellulaceae</taxon>
        <taxon>Pseudobythopirellula</taxon>
    </lineage>
</organism>
<dbReference type="Proteomes" id="UP000315440">
    <property type="component" value="Unassembled WGS sequence"/>
</dbReference>
<dbReference type="PANTHER" id="PTHR43794:SF11">
    <property type="entry name" value="AMIDOHYDROLASE-RELATED DOMAIN-CONTAINING PROTEIN"/>
    <property type="match status" value="1"/>
</dbReference>
<dbReference type="SUPFAM" id="SSF51556">
    <property type="entry name" value="Metallo-dependent hydrolases"/>
    <property type="match status" value="1"/>
</dbReference>
<gene>
    <name evidence="3" type="ORF">Mal64_04110</name>
</gene>
<feature type="domain" description="Amidohydrolase-related" evidence="2">
    <location>
        <begin position="52"/>
        <end position="450"/>
    </location>
</feature>
<dbReference type="InterPro" id="IPR011059">
    <property type="entry name" value="Metal-dep_hydrolase_composite"/>
</dbReference>
<dbReference type="EMBL" id="SJPQ01000001">
    <property type="protein sequence ID" value="TWT90028.1"/>
    <property type="molecule type" value="Genomic_DNA"/>
</dbReference>